<dbReference type="PROSITE" id="PS00888">
    <property type="entry name" value="CNMP_BINDING_1"/>
    <property type="match status" value="2"/>
</dbReference>
<dbReference type="Proteomes" id="UP001165060">
    <property type="component" value="Unassembled WGS sequence"/>
</dbReference>
<keyword evidence="6" id="KW-0114">cAMP</keyword>
<dbReference type="SUPFAM" id="SSF51206">
    <property type="entry name" value="cAMP-binding domain-like"/>
    <property type="match status" value="2"/>
</dbReference>
<organism evidence="8 9">
    <name type="scientific">Tetraparma gracilis</name>
    <dbReference type="NCBI Taxonomy" id="2962635"/>
    <lineage>
        <taxon>Eukaryota</taxon>
        <taxon>Sar</taxon>
        <taxon>Stramenopiles</taxon>
        <taxon>Ochrophyta</taxon>
        <taxon>Bolidophyceae</taxon>
        <taxon>Parmales</taxon>
        <taxon>Triparmaceae</taxon>
        <taxon>Tetraparma</taxon>
    </lineage>
</organism>
<evidence type="ECO:0000256" key="5">
    <source>
        <dbReference type="ARBA" id="ARBA00022741"/>
    </source>
</evidence>
<keyword evidence="5" id="KW-0547">Nucleotide-binding</keyword>
<feature type="domain" description="Cyclic nucleotide-binding" evidence="7">
    <location>
        <begin position="159"/>
        <end position="269"/>
    </location>
</feature>
<dbReference type="InterPro" id="IPR018488">
    <property type="entry name" value="cNMP-bd_CS"/>
</dbReference>
<dbReference type="PIRSF" id="PIRSF000548">
    <property type="entry name" value="PK_regulatory"/>
    <property type="match status" value="1"/>
</dbReference>
<evidence type="ECO:0000256" key="3">
    <source>
        <dbReference type="ARBA" id="ARBA00022566"/>
    </source>
</evidence>
<dbReference type="InterPro" id="IPR050503">
    <property type="entry name" value="cAMP-dep_PK_reg_su-like"/>
</dbReference>
<dbReference type="PANTHER" id="PTHR11635">
    <property type="entry name" value="CAMP-DEPENDENT PROTEIN KINASE REGULATORY CHAIN"/>
    <property type="match status" value="1"/>
</dbReference>
<dbReference type="InterPro" id="IPR014710">
    <property type="entry name" value="RmlC-like_jellyroll"/>
</dbReference>
<dbReference type="SMART" id="SM00100">
    <property type="entry name" value="cNMP"/>
    <property type="match status" value="2"/>
</dbReference>
<keyword evidence="4" id="KW-0677">Repeat</keyword>
<evidence type="ECO:0000256" key="2">
    <source>
        <dbReference type="ARBA" id="ARBA00022553"/>
    </source>
</evidence>
<sequence>MASQMRWTCAQEKSWGVVPKSDETRRLIQSALFHHFLFSDLEEDGTVDIIDTMAQEEALAGMVIIQQGESGDKFYVLESGRATVKVNNRLLASPEGSLRPGAAFGELALMWNSPRAATIVATEDCVLWTLSRPLFRRLLAASSSSQTAVLCDFLKNIPLLKPLGNQETTKIARALRGAMFSDAEYIIRQGEEGDLFYLIYKGTVVCTRSDEDGKERELMKLGPGDFFGERALQLREPRKANVIACGDVECFTLSQQQFVQLLGSIQDVM</sequence>
<dbReference type="CDD" id="cd00038">
    <property type="entry name" value="CAP_ED"/>
    <property type="match status" value="2"/>
</dbReference>
<evidence type="ECO:0000313" key="9">
    <source>
        <dbReference type="Proteomes" id="UP001165060"/>
    </source>
</evidence>
<evidence type="ECO:0000259" key="7">
    <source>
        <dbReference type="PROSITE" id="PS50042"/>
    </source>
</evidence>
<evidence type="ECO:0000256" key="4">
    <source>
        <dbReference type="ARBA" id="ARBA00022737"/>
    </source>
</evidence>
<reference evidence="8 9" key="1">
    <citation type="journal article" date="2023" name="Commun. Biol.">
        <title>Genome analysis of Parmales, the sister group of diatoms, reveals the evolutionary specialization of diatoms from phago-mixotrophs to photoautotrophs.</title>
        <authorList>
            <person name="Ban H."/>
            <person name="Sato S."/>
            <person name="Yoshikawa S."/>
            <person name="Yamada K."/>
            <person name="Nakamura Y."/>
            <person name="Ichinomiya M."/>
            <person name="Sato N."/>
            <person name="Blanc-Mathieu R."/>
            <person name="Endo H."/>
            <person name="Kuwata A."/>
            <person name="Ogata H."/>
        </authorList>
    </citation>
    <scope>NUCLEOTIDE SEQUENCE [LARGE SCALE GENOMIC DNA]</scope>
</reference>
<dbReference type="PROSITE" id="PS50042">
    <property type="entry name" value="CNMP_BINDING_3"/>
    <property type="match status" value="2"/>
</dbReference>
<gene>
    <name evidence="8" type="ORF">TeGR_g5853</name>
</gene>
<evidence type="ECO:0000256" key="6">
    <source>
        <dbReference type="ARBA" id="ARBA00023149"/>
    </source>
</evidence>
<keyword evidence="2" id="KW-0597">Phosphoprotein</keyword>
<dbReference type="PANTHER" id="PTHR11635:SF152">
    <property type="entry name" value="CAMP-DEPENDENT PROTEIN KINASE TYPE I REGULATORY SUBUNIT-RELATED"/>
    <property type="match status" value="1"/>
</dbReference>
<dbReference type="PRINTS" id="PR00103">
    <property type="entry name" value="CAMPKINASE"/>
</dbReference>
<proteinExistence type="inferred from homology"/>
<name>A0ABQ6MTS9_9STRA</name>
<dbReference type="Gene3D" id="2.60.120.10">
    <property type="entry name" value="Jelly Rolls"/>
    <property type="match status" value="2"/>
</dbReference>
<protein>
    <recommendedName>
        <fullName evidence="7">Cyclic nucleotide-binding domain-containing protein</fullName>
    </recommendedName>
</protein>
<keyword evidence="3" id="KW-0116">cAMP-binding</keyword>
<dbReference type="EMBL" id="BRYB01000575">
    <property type="protein sequence ID" value="GMI33186.1"/>
    <property type="molecule type" value="Genomic_DNA"/>
</dbReference>
<evidence type="ECO:0000313" key="8">
    <source>
        <dbReference type="EMBL" id="GMI33186.1"/>
    </source>
</evidence>
<dbReference type="InterPro" id="IPR000595">
    <property type="entry name" value="cNMP-bd_dom"/>
</dbReference>
<dbReference type="InterPro" id="IPR018490">
    <property type="entry name" value="cNMP-bd_dom_sf"/>
</dbReference>
<accession>A0ABQ6MTS9</accession>
<evidence type="ECO:0000256" key="1">
    <source>
        <dbReference type="ARBA" id="ARBA00005753"/>
    </source>
</evidence>
<dbReference type="PROSITE" id="PS00889">
    <property type="entry name" value="CNMP_BINDING_2"/>
    <property type="match status" value="1"/>
</dbReference>
<feature type="domain" description="Cyclic nucleotide-binding" evidence="7">
    <location>
        <begin position="37"/>
        <end position="156"/>
    </location>
</feature>
<comment type="similarity">
    <text evidence="1">Belongs to the cAMP-dependent kinase regulatory chain family.</text>
</comment>
<dbReference type="InterPro" id="IPR012198">
    <property type="entry name" value="cAMP_dep_PK_reg_su"/>
</dbReference>
<dbReference type="Pfam" id="PF00027">
    <property type="entry name" value="cNMP_binding"/>
    <property type="match status" value="2"/>
</dbReference>
<comment type="caution">
    <text evidence="8">The sequence shown here is derived from an EMBL/GenBank/DDBJ whole genome shotgun (WGS) entry which is preliminary data.</text>
</comment>
<keyword evidence="9" id="KW-1185">Reference proteome</keyword>